<keyword evidence="3" id="KW-1185">Reference proteome</keyword>
<feature type="transmembrane region" description="Helical" evidence="1">
    <location>
        <begin position="54"/>
        <end position="82"/>
    </location>
</feature>
<keyword evidence="1" id="KW-0472">Membrane</keyword>
<dbReference type="EMBL" id="JAHQCX010000009">
    <property type="protein sequence ID" value="MBU9727132.1"/>
    <property type="molecule type" value="Genomic_DNA"/>
</dbReference>
<name>A0ABS6K9F4_9FIRM</name>
<comment type="caution">
    <text evidence="2">The sequence shown here is derived from an EMBL/GenBank/DDBJ whole genome shotgun (WGS) entry which is preliminary data.</text>
</comment>
<dbReference type="Proteomes" id="UP001314681">
    <property type="component" value="Unassembled WGS sequence"/>
</dbReference>
<proteinExistence type="predicted"/>
<dbReference type="RefSeq" id="WP_158353851.1">
    <property type="nucleotide sequence ID" value="NZ_JAHQCX010000009.1"/>
</dbReference>
<reference evidence="2 3" key="1">
    <citation type="submission" date="2021-06" db="EMBL/GenBank/DDBJ databases">
        <title>Description of novel taxa of the family Lachnospiraceae.</title>
        <authorList>
            <person name="Chaplin A.V."/>
            <person name="Sokolova S.R."/>
            <person name="Pikina A.P."/>
            <person name="Korzhanova M."/>
            <person name="Belova V."/>
            <person name="Korostin D."/>
            <person name="Efimov B.A."/>
        </authorList>
    </citation>
    <scope>NUCLEOTIDE SEQUENCE [LARGE SCALE GENOMIC DNA]</scope>
    <source>
        <strain evidence="2 3">ASD4241</strain>
    </source>
</reference>
<evidence type="ECO:0000313" key="3">
    <source>
        <dbReference type="Proteomes" id="UP001314681"/>
    </source>
</evidence>
<sequence length="272" mass="32186">MDTKENILFFRNACTMELVLRELRNEIPYSRIHRDKKQQKSDNCWKKESDKPGFLLFMAGWGTASAILILFVFVMGIIASFAEENIGIAITKGIYTLEWLPIRLYAWVHQETIFLNNYLPILGITRIFLLYPLLMATLFWMILYLSGVCCYVWKTYGVTQLRIRSGETLLRKIYASGPMEPKYRNVQNVCQLYHWFQKHNGTKWREVLARFQNSKFQYSQEELDRAYQMLMDVWKETAGQSKLEGKDQISIQTDFYSLSVLQYLRKCKLIEN</sequence>
<keyword evidence="1" id="KW-1133">Transmembrane helix</keyword>
<evidence type="ECO:0000313" key="2">
    <source>
        <dbReference type="EMBL" id="MBU9727132.1"/>
    </source>
</evidence>
<accession>A0ABS6K9F4</accession>
<gene>
    <name evidence="2" type="ORF">KTH90_14020</name>
</gene>
<feature type="transmembrane region" description="Helical" evidence="1">
    <location>
        <begin position="128"/>
        <end position="153"/>
    </location>
</feature>
<organism evidence="2 3">
    <name type="scientific">Diplocloster modestus</name>
    <dbReference type="NCBI Taxonomy" id="2850322"/>
    <lineage>
        <taxon>Bacteria</taxon>
        <taxon>Bacillati</taxon>
        <taxon>Bacillota</taxon>
        <taxon>Clostridia</taxon>
        <taxon>Lachnospirales</taxon>
        <taxon>Lachnospiraceae</taxon>
        <taxon>Diplocloster</taxon>
    </lineage>
</organism>
<protein>
    <submittedName>
        <fullName evidence="2">Uncharacterized protein</fullName>
    </submittedName>
</protein>
<evidence type="ECO:0000256" key="1">
    <source>
        <dbReference type="SAM" id="Phobius"/>
    </source>
</evidence>
<keyword evidence="1" id="KW-0812">Transmembrane</keyword>